<evidence type="ECO:0000256" key="1">
    <source>
        <dbReference type="SAM" id="MobiDB-lite"/>
    </source>
</evidence>
<feature type="compositionally biased region" description="Polar residues" evidence="1">
    <location>
        <begin position="355"/>
        <end position="365"/>
    </location>
</feature>
<dbReference type="PANTHER" id="PTHR34959">
    <property type="entry name" value="PROTEIN LAZY 1"/>
    <property type="match status" value="1"/>
</dbReference>
<proteinExistence type="predicted"/>
<dbReference type="EMBL" id="KZ451960">
    <property type="protein sequence ID" value="PKA57834.1"/>
    <property type="molecule type" value="Genomic_DNA"/>
</dbReference>
<reference evidence="3 4" key="1">
    <citation type="journal article" date="2017" name="Nature">
        <title>The Apostasia genome and the evolution of orchids.</title>
        <authorList>
            <person name="Zhang G.Q."/>
            <person name="Liu K.W."/>
            <person name="Li Z."/>
            <person name="Lohaus R."/>
            <person name="Hsiao Y.Y."/>
            <person name="Niu S.C."/>
            <person name="Wang J.Y."/>
            <person name="Lin Y.C."/>
            <person name="Xu Q."/>
            <person name="Chen L.J."/>
            <person name="Yoshida K."/>
            <person name="Fujiwara S."/>
            <person name="Wang Z.W."/>
            <person name="Zhang Y.Q."/>
            <person name="Mitsuda N."/>
            <person name="Wang M."/>
            <person name="Liu G.H."/>
            <person name="Pecoraro L."/>
            <person name="Huang H.X."/>
            <person name="Xiao X.J."/>
            <person name="Lin M."/>
            <person name="Wu X.Y."/>
            <person name="Wu W.L."/>
            <person name="Chen Y.Y."/>
            <person name="Chang S.B."/>
            <person name="Sakamoto S."/>
            <person name="Ohme-Takagi M."/>
            <person name="Yagi M."/>
            <person name="Zeng S.J."/>
            <person name="Shen C.Y."/>
            <person name="Yeh C.M."/>
            <person name="Luo Y.B."/>
            <person name="Tsai W.C."/>
            <person name="Van de Peer Y."/>
            <person name="Liu Z.J."/>
        </authorList>
    </citation>
    <scope>NUCLEOTIDE SEQUENCE [LARGE SCALE GENOMIC DNA]</scope>
    <source>
        <strain evidence="4">cv. Shenzhen</strain>
        <tissue evidence="3">Stem</tissue>
    </source>
</reference>
<feature type="region of interest" description="Disordered" evidence="1">
    <location>
        <begin position="521"/>
        <end position="566"/>
    </location>
</feature>
<dbReference type="GO" id="GO:0009630">
    <property type="term" value="P:gravitropism"/>
    <property type="evidence" value="ECO:0007669"/>
    <property type="project" value="InterPro"/>
</dbReference>
<gene>
    <name evidence="3" type="ORF">AXF42_Ash015212</name>
</gene>
<feature type="compositionally biased region" description="Polar residues" evidence="1">
    <location>
        <begin position="301"/>
        <end position="311"/>
    </location>
</feature>
<feature type="domain" description="DUF1664" evidence="2">
    <location>
        <begin position="458"/>
        <end position="524"/>
    </location>
</feature>
<evidence type="ECO:0000313" key="4">
    <source>
        <dbReference type="Proteomes" id="UP000236161"/>
    </source>
</evidence>
<feature type="compositionally biased region" description="Basic and acidic residues" evidence="1">
    <location>
        <begin position="286"/>
        <end position="295"/>
    </location>
</feature>
<dbReference type="Proteomes" id="UP000236161">
    <property type="component" value="Unassembled WGS sequence"/>
</dbReference>
<sequence>MKLLSWMQRKFWQNSGDPTNNFGKEPTCNCLSVGPPPGDRRHHLTPAVPAPEKGLPRMSGTMDHQPSVLFDGLLSIGTFGSPIFEVMIEEAKSAAAEKAAEKKVEEATGRDLLVMTAELQKVVAAEAEKGTEESRLQGFLFGSPVSTGETAPAVDLRSEHRASLGELFMRSRAAEEVNGGVKGQDSVREDGGGGRAAAGAKVMGAKRVLKSRRLASAGAGGKCSASETNLQKILRLFHRKIHPEQNNISSKKQYKKPIKIVTSGKFYTSGSSSNRSNSKRAAATTNRKDLGETREGVSALSRHSTALGRSSSDGKQEQWIKSDEDYRVTCARKGPRAHRASWGGTRRGSTKTDRAFSSSVQSGTRKNPRIFASRATFRESPRMLLGSCQANLNIEMIIGVLGSILSKEGGLSDITDFFTSAFKHGDPSILQIATKHLQQDKSGPRSTAKPGNDTLLAQSAKRHLSSKIDVLDNSLDEMKDLNAATKGEVLQLHGDIDVVHVDVQSVSLAVKNLESKMDQLDYGQDSASSSQRSIEPAQVPAVSRTGSLPPLTLEPPSPSYPVESPKVLRSATTVSAAGLKELQDVSNSIRPSTLKTSPRNTPDRSNQSCDEPSSSSSGRFSWRIPVMSVLTRTKSTAS</sequence>
<feature type="compositionally biased region" description="Polar residues" evidence="1">
    <location>
        <begin position="584"/>
        <end position="612"/>
    </location>
</feature>
<protein>
    <recommendedName>
        <fullName evidence="2">DUF1664 domain-containing protein</fullName>
    </recommendedName>
</protein>
<dbReference type="InterPro" id="IPR012458">
    <property type="entry name" value="DUF1664"/>
</dbReference>
<dbReference type="AlphaFoldDB" id="A0A2I0AQL4"/>
<dbReference type="GO" id="GO:2000012">
    <property type="term" value="P:regulation of auxin polar transport"/>
    <property type="evidence" value="ECO:0007669"/>
    <property type="project" value="InterPro"/>
</dbReference>
<evidence type="ECO:0000313" key="3">
    <source>
        <dbReference type="EMBL" id="PKA57834.1"/>
    </source>
</evidence>
<feature type="region of interest" description="Disordered" evidence="1">
    <location>
        <begin position="179"/>
        <end position="200"/>
    </location>
</feature>
<dbReference type="Pfam" id="PF07889">
    <property type="entry name" value="DUF1664"/>
    <property type="match status" value="1"/>
</dbReference>
<dbReference type="PANTHER" id="PTHR34959:SF3">
    <property type="entry name" value="PROTEIN LAZY 1"/>
    <property type="match status" value="1"/>
</dbReference>
<name>A0A2I0AQL4_9ASPA</name>
<feature type="region of interest" description="Disordered" evidence="1">
    <location>
        <begin position="265"/>
        <end position="365"/>
    </location>
</feature>
<organism evidence="3 4">
    <name type="scientific">Apostasia shenzhenica</name>
    <dbReference type="NCBI Taxonomy" id="1088818"/>
    <lineage>
        <taxon>Eukaryota</taxon>
        <taxon>Viridiplantae</taxon>
        <taxon>Streptophyta</taxon>
        <taxon>Embryophyta</taxon>
        <taxon>Tracheophyta</taxon>
        <taxon>Spermatophyta</taxon>
        <taxon>Magnoliopsida</taxon>
        <taxon>Liliopsida</taxon>
        <taxon>Asparagales</taxon>
        <taxon>Orchidaceae</taxon>
        <taxon>Apostasioideae</taxon>
        <taxon>Apostasia</taxon>
    </lineage>
</organism>
<evidence type="ECO:0000259" key="2">
    <source>
        <dbReference type="Pfam" id="PF07889"/>
    </source>
</evidence>
<dbReference type="InterPro" id="IPR038928">
    <property type="entry name" value="LAZY1"/>
</dbReference>
<feature type="compositionally biased region" description="Basic and acidic residues" evidence="1">
    <location>
        <begin position="312"/>
        <end position="327"/>
    </location>
</feature>
<feature type="region of interest" description="Disordered" evidence="1">
    <location>
        <begin position="582"/>
        <end position="622"/>
    </location>
</feature>
<keyword evidence="4" id="KW-1185">Reference proteome</keyword>
<dbReference type="OrthoDB" id="544175at2759"/>
<accession>A0A2I0AQL4</accession>